<protein>
    <submittedName>
        <fullName evidence="4">Colanic acid biosynthesis acetyltransferase</fullName>
    </submittedName>
</protein>
<keyword evidence="3" id="KW-0677">Repeat</keyword>
<dbReference type="PANTHER" id="PTHR23416">
    <property type="entry name" value="SIALIC ACID SYNTHASE-RELATED"/>
    <property type="match status" value="1"/>
</dbReference>
<gene>
    <name evidence="4" type="ORF">HPS54_08390</name>
</gene>
<keyword evidence="5" id="KW-1185">Reference proteome</keyword>
<proteinExistence type="inferred from homology"/>
<dbReference type="CDD" id="cd05825">
    <property type="entry name" value="LbH_wcaF_like"/>
    <property type="match status" value="1"/>
</dbReference>
<sequence>MKLQRQTPGYVSHRIKIKRALWNITSAIFFRPFITKLFRPWRIALLKLFGADIKWDAEVYASVRIWAPWNLCMGHRACLGPDVICYNQDFVTLEDDAVVSQYSYLCTAGHDTSHMNTADSGLVVAPIVLRKKAWVGTRAFIGMGVEIGESAVVGATASVYKDVEPWTVVGGNPARFIKRRELKE</sequence>
<dbReference type="RefSeq" id="WP_172344995.1">
    <property type="nucleotide sequence ID" value="NZ_CASYYZ010000078.1"/>
</dbReference>
<accession>A0ABX2B2N1</accession>
<evidence type="ECO:0000313" key="5">
    <source>
        <dbReference type="Proteomes" id="UP000820977"/>
    </source>
</evidence>
<comment type="caution">
    <text evidence="4">The sequence shown here is derived from an EMBL/GenBank/DDBJ whole genome shotgun (WGS) entry which is preliminary data.</text>
</comment>
<comment type="similarity">
    <text evidence="1">Belongs to the transferase hexapeptide repeat family.</text>
</comment>
<dbReference type="Proteomes" id="UP000820977">
    <property type="component" value="Unassembled WGS sequence"/>
</dbReference>
<name>A0ABX2B2N1_9BACT</name>
<dbReference type="InterPro" id="IPR011004">
    <property type="entry name" value="Trimer_LpxA-like_sf"/>
</dbReference>
<evidence type="ECO:0000256" key="1">
    <source>
        <dbReference type="ARBA" id="ARBA00007274"/>
    </source>
</evidence>
<evidence type="ECO:0000256" key="2">
    <source>
        <dbReference type="ARBA" id="ARBA00022679"/>
    </source>
</evidence>
<reference evidence="4 5" key="1">
    <citation type="submission" date="2020-05" db="EMBL/GenBank/DDBJ databases">
        <title>Distinct polysaccharide utilization as determinants for interspecies competition between intestinal Prevotella spp.</title>
        <authorList>
            <person name="Galvez E.J.C."/>
            <person name="Iljazovic A."/>
            <person name="Strowig T."/>
        </authorList>
    </citation>
    <scope>NUCLEOTIDE SEQUENCE [LARGE SCALE GENOMIC DNA]</scope>
    <source>
        <strain evidence="4 5">PCHR</strain>
    </source>
</reference>
<evidence type="ECO:0000313" key="4">
    <source>
        <dbReference type="EMBL" id="NPE25528.1"/>
    </source>
</evidence>
<dbReference type="PANTHER" id="PTHR23416:SF23">
    <property type="entry name" value="ACETYLTRANSFERASE C18B11.09C-RELATED"/>
    <property type="match status" value="1"/>
</dbReference>
<dbReference type="SUPFAM" id="SSF51161">
    <property type="entry name" value="Trimeric LpxA-like enzymes"/>
    <property type="match status" value="1"/>
</dbReference>
<keyword evidence="2" id="KW-0808">Transferase</keyword>
<dbReference type="Gene3D" id="2.160.10.10">
    <property type="entry name" value="Hexapeptide repeat proteins"/>
    <property type="match status" value="1"/>
</dbReference>
<dbReference type="InterPro" id="IPR051159">
    <property type="entry name" value="Hexapeptide_acetyltransf"/>
</dbReference>
<organism evidence="4 5">
    <name type="scientific">Xylanibacter caecicola</name>
    <dbReference type="NCBI Taxonomy" id="2736294"/>
    <lineage>
        <taxon>Bacteria</taxon>
        <taxon>Pseudomonadati</taxon>
        <taxon>Bacteroidota</taxon>
        <taxon>Bacteroidia</taxon>
        <taxon>Bacteroidales</taxon>
        <taxon>Prevotellaceae</taxon>
        <taxon>Xylanibacter</taxon>
    </lineage>
</organism>
<dbReference type="InterPro" id="IPR018357">
    <property type="entry name" value="Hexapep_transf_CS"/>
</dbReference>
<dbReference type="EMBL" id="JABKKJ010000013">
    <property type="protein sequence ID" value="NPE25528.1"/>
    <property type="molecule type" value="Genomic_DNA"/>
</dbReference>
<evidence type="ECO:0000256" key="3">
    <source>
        <dbReference type="ARBA" id="ARBA00022737"/>
    </source>
</evidence>
<dbReference type="PROSITE" id="PS00101">
    <property type="entry name" value="HEXAPEP_TRANSFERASES"/>
    <property type="match status" value="1"/>
</dbReference>